<protein>
    <submittedName>
        <fullName evidence="2">SlyX family protein</fullName>
    </submittedName>
</protein>
<dbReference type="PATRIC" id="fig|907348.3.peg.1722"/>
<evidence type="ECO:0000313" key="2">
    <source>
        <dbReference type="EMBL" id="EIC01667.1"/>
    </source>
</evidence>
<dbReference type="Proteomes" id="UP000003571">
    <property type="component" value="Unassembled WGS sequence"/>
</dbReference>
<evidence type="ECO:0000256" key="1">
    <source>
        <dbReference type="SAM" id="Coils"/>
    </source>
</evidence>
<keyword evidence="3" id="KW-1185">Reference proteome</keyword>
<proteinExistence type="predicted"/>
<comment type="caution">
    <text evidence="2">The sequence shown here is derived from an EMBL/GenBank/DDBJ whole genome shotgun (WGS) entry which is preliminary data.</text>
</comment>
<feature type="coiled-coil region" evidence="1">
    <location>
        <begin position="24"/>
        <end position="58"/>
    </location>
</feature>
<keyword evidence="1" id="KW-0175">Coiled coil</keyword>
<dbReference type="Pfam" id="PF04102">
    <property type="entry name" value="SlyX"/>
    <property type="match status" value="1"/>
</dbReference>
<dbReference type="OrthoDB" id="362762at2"/>
<organism evidence="2 3">
    <name type="scientific">Treponema saccharophilum DSM 2985</name>
    <dbReference type="NCBI Taxonomy" id="907348"/>
    <lineage>
        <taxon>Bacteria</taxon>
        <taxon>Pseudomonadati</taxon>
        <taxon>Spirochaetota</taxon>
        <taxon>Spirochaetia</taxon>
        <taxon>Spirochaetales</taxon>
        <taxon>Treponemataceae</taxon>
        <taxon>Treponema</taxon>
    </lineage>
</organism>
<evidence type="ECO:0000313" key="3">
    <source>
        <dbReference type="Proteomes" id="UP000003571"/>
    </source>
</evidence>
<dbReference type="EMBL" id="AGRW01000048">
    <property type="protein sequence ID" value="EIC01667.1"/>
    <property type="molecule type" value="Genomic_DNA"/>
</dbReference>
<reference evidence="2 3" key="1">
    <citation type="submission" date="2011-09" db="EMBL/GenBank/DDBJ databases">
        <title>The draft genome of Treponema saccharophilum DSM 2985.</title>
        <authorList>
            <consortium name="US DOE Joint Genome Institute (JGI-PGF)"/>
            <person name="Lucas S."/>
            <person name="Copeland A."/>
            <person name="Lapidus A."/>
            <person name="Glavina del Rio T."/>
            <person name="Dalin E."/>
            <person name="Tice H."/>
            <person name="Bruce D."/>
            <person name="Goodwin L."/>
            <person name="Pitluck S."/>
            <person name="Peters L."/>
            <person name="Kyrpides N."/>
            <person name="Mavromatis K."/>
            <person name="Ivanova N."/>
            <person name="Markowitz V."/>
            <person name="Cheng J.-F."/>
            <person name="Hugenholtz P."/>
            <person name="Woyke T."/>
            <person name="Wu D."/>
            <person name="Gronow S."/>
            <person name="Wellnitz S."/>
            <person name="Brambilla E."/>
            <person name="Klenk H.-P."/>
            <person name="Eisen J.A."/>
        </authorList>
    </citation>
    <scope>NUCLEOTIDE SEQUENCE [LARGE SCALE GENOMIC DNA]</scope>
    <source>
        <strain evidence="2 3">DSM 2985</strain>
    </source>
</reference>
<dbReference type="RefSeq" id="WP_002704710.1">
    <property type="nucleotide sequence ID" value="NZ_AGRW01000048.1"/>
</dbReference>
<dbReference type="AlphaFoldDB" id="H7ELD5"/>
<gene>
    <name evidence="2" type="ORF">TresaDRAFT_2056</name>
</gene>
<accession>H7ELD5</accession>
<sequence length="69" mass="8116">MNENEIDGRFVALEMKIAYMEDFIAKLQEVAVENQRTIEILRQENTILSGRIQDLSENIEIPNRKPPHY</sequence>
<dbReference type="STRING" id="907348.TresaDRAFT_2056"/>
<name>H7ELD5_9SPIR</name>
<dbReference type="Gene3D" id="1.20.5.300">
    <property type="match status" value="1"/>
</dbReference>
<dbReference type="eggNOG" id="ENOG5031CUX">
    <property type="taxonomic scope" value="Bacteria"/>
</dbReference>
<dbReference type="InterPro" id="IPR007236">
    <property type="entry name" value="SlyX"/>
</dbReference>